<accession>A0A2Z6EUX0</accession>
<dbReference type="AlphaFoldDB" id="A0A2Z6EUX0"/>
<keyword evidence="2" id="KW-1185">Reference proteome</keyword>
<protein>
    <submittedName>
        <fullName evidence="1">Leucine-rich repeat protein</fullName>
    </submittedName>
</protein>
<organism evidence="1 2">
    <name type="scientific">Mycoavidus cysteinexigens</name>
    <dbReference type="NCBI Taxonomy" id="1553431"/>
    <lineage>
        <taxon>Bacteria</taxon>
        <taxon>Pseudomonadati</taxon>
        <taxon>Pseudomonadota</taxon>
        <taxon>Betaproteobacteria</taxon>
        <taxon>Burkholderiales</taxon>
        <taxon>Burkholderiaceae</taxon>
        <taxon>Mycoavidus</taxon>
    </lineage>
</organism>
<reference evidence="1 2" key="1">
    <citation type="journal article" date="2018" name="Microbes Environ.">
        <title>Comparative Genomic Insights into Endofungal Lifestyles of Two Bacterial Endosymbionts, Mycoavidus cysteinexigens and Burkholderia rhizoxinica.</title>
        <authorList>
            <person name="Sharmin D."/>
            <person name="Guo Y."/>
            <person name="Nishizawa T."/>
            <person name="Ohshima S."/>
            <person name="Sato Y."/>
            <person name="Takashima Y."/>
            <person name="Narisawa K."/>
            <person name="Ohta H."/>
        </authorList>
    </citation>
    <scope>NUCLEOTIDE SEQUENCE [LARGE SCALE GENOMIC DNA]</scope>
    <source>
        <strain evidence="1 2">B1-EB</strain>
    </source>
</reference>
<dbReference type="EMBL" id="AP018150">
    <property type="protein sequence ID" value="BBE09211.1"/>
    <property type="molecule type" value="Genomic_DNA"/>
</dbReference>
<sequence>MKKQILATLLLVIGSLIAGCGGSDDLTETPKAETPKAEALKENNYTEWASLLNNSSKDDGKGNLIVTLKDGRTIMGSRGNSTDRQGGIESILVLPSSYSSNLEEFKMEKLKENSVHITLNDSIKAKPKLAFYIPYKNLLNKEEIQNKLNKIRIIYLIKNIESQVNIPFKVIQTPEDESWIEFSLIGSGKYLFKTLAQ</sequence>
<evidence type="ECO:0000313" key="1">
    <source>
        <dbReference type="EMBL" id="BBE09211.1"/>
    </source>
</evidence>
<dbReference type="RefSeq" id="WP_045362335.1">
    <property type="nucleotide sequence ID" value="NZ_AP018150.1"/>
</dbReference>
<dbReference type="PROSITE" id="PS51257">
    <property type="entry name" value="PROKAR_LIPOPROTEIN"/>
    <property type="match status" value="1"/>
</dbReference>
<evidence type="ECO:0000313" key="2">
    <source>
        <dbReference type="Proteomes" id="UP000282597"/>
    </source>
</evidence>
<dbReference type="Proteomes" id="UP000282597">
    <property type="component" value="Chromosome"/>
</dbReference>
<proteinExistence type="predicted"/>
<name>A0A2Z6EUX0_9BURK</name>
<dbReference type="KEGG" id="mcys:MCB1EB_1050"/>
<gene>
    <name evidence="1" type="ORF">MCB1EB_1050</name>
</gene>